<evidence type="ECO:0000313" key="2">
    <source>
        <dbReference type="Proteomes" id="UP000789901"/>
    </source>
</evidence>
<reference evidence="1 2" key="1">
    <citation type="submission" date="2021-06" db="EMBL/GenBank/DDBJ databases">
        <authorList>
            <person name="Kallberg Y."/>
            <person name="Tangrot J."/>
            <person name="Rosling A."/>
        </authorList>
    </citation>
    <scope>NUCLEOTIDE SEQUENCE [LARGE SCALE GENOMIC DNA]</scope>
    <source>
        <strain evidence="1 2">120-4 pot B 10/14</strain>
    </source>
</reference>
<proteinExistence type="predicted"/>
<dbReference type="EMBL" id="CAJVQB010012026">
    <property type="protein sequence ID" value="CAG8752249.1"/>
    <property type="molecule type" value="Genomic_DNA"/>
</dbReference>
<sequence>MVFYNKANHEVVTMYVPATAKPSQQEIASNNKELPSFPRIESASTLNIPTIRVISNQVTPTIVSSTEIPAISVDVIKTATSASIEAATSVPIGTAATVPFTSIATDIANFNTLKPSTPIQTMTNTLQRTPLTNNVITVILQKILLVTNTATSKVISTLRTHSANPTTTIASVKRPSLAIGNTIRIESML</sequence>
<gene>
    <name evidence="1" type="ORF">GMARGA_LOCUS16527</name>
</gene>
<feature type="non-terminal residue" evidence="1">
    <location>
        <position position="189"/>
    </location>
</feature>
<protein>
    <submittedName>
        <fullName evidence="1">44560_t:CDS:1</fullName>
    </submittedName>
</protein>
<dbReference type="Proteomes" id="UP000789901">
    <property type="component" value="Unassembled WGS sequence"/>
</dbReference>
<keyword evidence="2" id="KW-1185">Reference proteome</keyword>
<accession>A0ABN7VBQ0</accession>
<organism evidence="1 2">
    <name type="scientific">Gigaspora margarita</name>
    <dbReference type="NCBI Taxonomy" id="4874"/>
    <lineage>
        <taxon>Eukaryota</taxon>
        <taxon>Fungi</taxon>
        <taxon>Fungi incertae sedis</taxon>
        <taxon>Mucoromycota</taxon>
        <taxon>Glomeromycotina</taxon>
        <taxon>Glomeromycetes</taxon>
        <taxon>Diversisporales</taxon>
        <taxon>Gigasporaceae</taxon>
        <taxon>Gigaspora</taxon>
    </lineage>
</organism>
<name>A0ABN7VBQ0_GIGMA</name>
<comment type="caution">
    <text evidence="1">The sequence shown here is derived from an EMBL/GenBank/DDBJ whole genome shotgun (WGS) entry which is preliminary data.</text>
</comment>
<evidence type="ECO:0000313" key="1">
    <source>
        <dbReference type="EMBL" id="CAG8752249.1"/>
    </source>
</evidence>